<sequence length="59" mass="6923">MLLYFRTVRHSDVTHHLPVNFPTFFLILSADIPFQYSGKNIEKLLSGYLCLFFGTDRNK</sequence>
<keyword evidence="2" id="KW-1185">Reference proteome</keyword>
<dbReference type="KEGG" id="dmm:dnm_016490"/>
<organism evidence="1 2">
    <name type="scientific">Desulfonema magnum</name>
    <dbReference type="NCBI Taxonomy" id="45655"/>
    <lineage>
        <taxon>Bacteria</taxon>
        <taxon>Pseudomonadati</taxon>
        <taxon>Thermodesulfobacteriota</taxon>
        <taxon>Desulfobacteria</taxon>
        <taxon>Desulfobacterales</taxon>
        <taxon>Desulfococcaceae</taxon>
        <taxon>Desulfonema</taxon>
    </lineage>
</organism>
<proteinExistence type="predicted"/>
<protein>
    <submittedName>
        <fullName evidence="1">Uncharacterized protein</fullName>
    </submittedName>
</protein>
<evidence type="ECO:0000313" key="2">
    <source>
        <dbReference type="Proteomes" id="UP000663722"/>
    </source>
</evidence>
<gene>
    <name evidence="1" type="ORF">dnm_016490</name>
</gene>
<dbReference type="EMBL" id="CP061800">
    <property type="protein sequence ID" value="QTA85638.1"/>
    <property type="molecule type" value="Genomic_DNA"/>
</dbReference>
<name>A0A975BHX4_9BACT</name>
<dbReference type="AlphaFoldDB" id="A0A975BHX4"/>
<evidence type="ECO:0000313" key="1">
    <source>
        <dbReference type="EMBL" id="QTA85638.1"/>
    </source>
</evidence>
<dbReference type="Proteomes" id="UP000663722">
    <property type="component" value="Chromosome"/>
</dbReference>
<reference evidence="1" key="1">
    <citation type="journal article" date="2021" name="Microb. Physiol.">
        <title>Proteogenomic Insights into the Physiology of Marine, Sulfate-Reducing, Filamentous Desulfonema limicola and Desulfonema magnum.</title>
        <authorList>
            <person name="Schnaars V."/>
            <person name="Wohlbrand L."/>
            <person name="Scheve S."/>
            <person name="Hinrichs C."/>
            <person name="Reinhardt R."/>
            <person name="Rabus R."/>
        </authorList>
    </citation>
    <scope>NUCLEOTIDE SEQUENCE</scope>
    <source>
        <strain evidence="1">4be13</strain>
    </source>
</reference>
<accession>A0A975BHX4</accession>